<dbReference type="RefSeq" id="WP_172954973.1">
    <property type="nucleotide sequence ID" value="NZ_LT837803.1"/>
</dbReference>
<dbReference type="EMBL" id="LT837803">
    <property type="protein sequence ID" value="SMB21945.1"/>
    <property type="molecule type" value="Genomic_DNA"/>
</dbReference>
<name>A0A7Z7MU96_9PROT</name>
<protein>
    <recommendedName>
        <fullName evidence="3">Polyketide cyclase</fullName>
    </recommendedName>
</protein>
<dbReference type="AlphaFoldDB" id="A0A7Z7MU96"/>
<dbReference type="Proteomes" id="UP000242886">
    <property type="component" value="Chromosome SDENCHOL"/>
</dbReference>
<keyword evidence="2" id="KW-1185">Reference proteome</keyword>
<organism evidence="1 2">
    <name type="scientific">Sterolibacterium denitrificans</name>
    <dbReference type="NCBI Taxonomy" id="157592"/>
    <lineage>
        <taxon>Bacteria</taxon>
        <taxon>Pseudomonadati</taxon>
        <taxon>Pseudomonadota</taxon>
        <taxon>Betaproteobacteria</taxon>
        <taxon>Nitrosomonadales</taxon>
        <taxon>Sterolibacteriaceae</taxon>
        <taxon>Sterolibacterium</taxon>
    </lineage>
</organism>
<dbReference type="Gene3D" id="3.30.530.20">
    <property type="match status" value="1"/>
</dbReference>
<evidence type="ECO:0008006" key="3">
    <source>
        <dbReference type="Google" id="ProtNLM"/>
    </source>
</evidence>
<dbReference type="SUPFAM" id="SSF55961">
    <property type="entry name" value="Bet v1-like"/>
    <property type="match status" value="1"/>
</dbReference>
<reference evidence="1" key="1">
    <citation type="submission" date="2017-03" db="EMBL/GenBank/DDBJ databases">
        <authorList>
            <consortium name="AG Boll"/>
        </authorList>
    </citation>
    <scope>NUCLEOTIDE SEQUENCE [LARGE SCALE GENOMIC DNA]</scope>
    <source>
        <strain evidence="1">Chol</strain>
    </source>
</reference>
<dbReference type="Pfam" id="PF10604">
    <property type="entry name" value="Polyketide_cyc2"/>
    <property type="match status" value="1"/>
</dbReference>
<dbReference type="InterPro" id="IPR019587">
    <property type="entry name" value="Polyketide_cyclase/dehydratase"/>
</dbReference>
<evidence type="ECO:0000313" key="2">
    <source>
        <dbReference type="Proteomes" id="UP000242886"/>
    </source>
</evidence>
<dbReference type="InterPro" id="IPR023393">
    <property type="entry name" value="START-like_dom_sf"/>
</dbReference>
<evidence type="ECO:0000313" key="1">
    <source>
        <dbReference type="EMBL" id="SMB21945.1"/>
    </source>
</evidence>
<dbReference type="CDD" id="cd07822">
    <property type="entry name" value="SRPBCC_4"/>
    <property type="match status" value="1"/>
</dbReference>
<accession>A0A7Z7MU96</accession>
<sequence length="157" mass="17465">MPRYLRAETRIAAPAETIYAILTDMPGYARWNPWIPQCSAGAMKVGAIYTLTVLLNGKPKVVSHEVTALRPNEYFAWRDLGWITWFVQGSRSRTLVPLADGRVDCRIEMRLGGLLAWLVPLLYGRSLQEGMAMELAGLKRYAEAALPSSSGIPKNSQ</sequence>
<proteinExistence type="predicted"/>
<gene>
    <name evidence="1" type="ORF">SDENCHOL_10445</name>
</gene>